<dbReference type="EC" id="2.4.-.-" evidence="4"/>
<proteinExistence type="predicted"/>
<dbReference type="Proteomes" id="UP001597277">
    <property type="component" value="Unassembled WGS sequence"/>
</dbReference>
<evidence type="ECO:0000313" key="5">
    <source>
        <dbReference type="Proteomes" id="UP001597277"/>
    </source>
</evidence>
<keyword evidence="2 4" id="KW-0808">Transferase</keyword>
<evidence type="ECO:0000256" key="1">
    <source>
        <dbReference type="ARBA" id="ARBA00022676"/>
    </source>
</evidence>
<dbReference type="GO" id="GO:0016757">
    <property type="term" value="F:glycosyltransferase activity"/>
    <property type="evidence" value="ECO:0007669"/>
    <property type="project" value="UniProtKB-KW"/>
</dbReference>
<reference evidence="5" key="1">
    <citation type="journal article" date="2019" name="Int. J. Syst. Evol. Microbiol.">
        <title>The Global Catalogue of Microorganisms (GCM) 10K type strain sequencing project: providing services to taxonomists for standard genome sequencing and annotation.</title>
        <authorList>
            <consortium name="The Broad Institute Genomics Platform"/>
            <consortium name="The Broad Institute Genome Sequencing Center for Infectious Disease"/>
            <person name="Wu L."/>
            <person name="Ma J."/>
        </authorList>
    </citation>
    <scope>NUCLEOTIDE SEQUENCE [LARGE SCALE GENOMIC DNA]</scope>
    <source>
        <strain evidence="5">JCM 17130</strain>
    </source>
</reference>
<organism evidence="4 5">
    <name type="scientific">Georgenia deserti</name>
    <dbReference type="NCBI Taxonomy" id="2093781"/>
    <lineage>
        <taxon>Bacteria</taxon>
        <taxon>Bacillati</taxon>
        <taxon>Actinomycetota</taxon>
        <taxon>Actinomycetes</taxon>
        <taxon>Micrococcales</taxon>
        <taxon>Bogoriellaceae</taxon>
        <taxon>Georgenia</taxon>
    </lineage>
</organism>
<gene>
    <name evidence="4" type="ORF">ACFSE6_17885</name>
</gene>
<evidence type="ECO:0000259" key="3">
    <source>
        <dbReference type="Pfam" id="PF00534"/>
    </source>
</evidence>
<name>A0ABW4L8X2_9MICO</name>
<dbReference type="Pfam" id="PF00534">
    <property type="entry name" value="Glycos_transf_1"/>
    <property type="match status" value="1"/>
</dbReference>
<comment type="caution">
    <text evidence="4">The sequence shown here is derived from an EMBL/GenBank/DDBJ whole genome shotgun (WGS) entry which is preliminary data.</text>
</comment>
<dbReference type="InterPro" id="IPR001296">
    <property type="entry name" value="Glyco_trans_1"/>
</dbReference>
<dbReference type="SUPFAM" id="SSF53756">
    <property type="entry name" value="UDP-Glycosyltransferase/glycogen phosphorylase"/>
    <property type="match status" value="1"/>
</dbReference>
<dbReference type="CDD" id="cd03801">
    <property type="entry name" value="GT4_PimA-like"/>
    <property type="match status" value="1"/>
</dbReference>
<dbReference type="Gene3D" id="3.40.50.2000">
    <property type="entry name" value="Glycogen Phosphorylase B"/>
    <property type="match status" value="1"/>
</dbReference>
<dbReference type="EMBL" id="JBHUEE010000012">
    <property type="protein sequence ID" value="MFD1719720.1"/>
    <property type="molecule type" value="Genomic_DNA"/>
</dbReference>
<keyword evidence="5" id="KW-1185">Reference proteome</keyword>
<accession>A0ABW4L8X2</accession>
<keyword evidence="1 4" id="KW-0328">Glycosyltransferase</keyword>
<dbReference type="RefSeq" id="WP_388010572.1">
    <property type="nucleotide sequence ID" value="NZ_JBHUEE010000012.1"/>
</dbReference>
<sequence length="356" mass="37280">MTGAVGFVTWDDERPSGGTTYNRELVAALRAAGTEVAVRALPGSWPQPSREETDRLARALTDHPVAIVDGIVASGAPDALARAVAAGHAVLVLVHMATADEVGLDPDERDRRERTERQALHAATTVIATSRTAAADLTRRHDLDDVRLARPGMRRGAVAVGSDPPRLLALGTLSPTKDQATFVRALGLLRDLPWTARLIGPHDAVPEYATDLATLVGESALGDRVSLPGPRTGADLEDEWHAADLLVLSSRTETYGLVVAEALAHGVPAVVSAGTGAVEALGDPGPDGHLPGCAVAPGDAVALAAVLRRWLTDPSLRTALRRSARDRRQRLPGWDTTAAVVADLLAEVSSRPGAGR</sequence>
<evidence type="ECO:0000256" key="2">
    <source>
        <dbReference type="ARBA" id="ARBA00022679"/>
    </source>
</evidence>
<evidence type="ECO:0000313" key="4">
    <source>
        <dbReference type="EMBL" id="MFD1719720.1"/>
    </source>
</evidence>
<feature type="domain" description="Glycosyl transferase family 1" evidence="3">
    <location>
        <begin position="162"/>
        <end position="326"/>
    </location>
</feature>
<dbReference type="PANTHER" id="PTHR12526:SF510">
    <property type="entry name" value="D-INOSITOL 3-PHOSPHATE GLYCOSYLTRANSFERASE"/>
    <property type="match status" value="1"/>
</dbReference>
<protein>
    <submittedName>
        <fullName evidence="4">Glycosyltransferase family 4 protein</fullName>
        <ecNumber evidence="4">2.4.-.-</ecNumber>
    </submittedName>
</protein>
<dbReference type="PANTHER" id="PTHR12526">
    <property type="entry name" value="GLYCOSYLTRANSFERASE"/>
    <property type="match status" value="1"/>
</dbReference>